<keyword evidence="1 6" id="KW-0645">Protease</keyword>
<feature type="domain" description="Peptidase M48" evidence="8">
    <location>
        <begin position="168"/>
        <end position="319"/>
    </location>
</feature>
<evidence type="ECO:0000259" key="8">
    <source>
        <dbReference type="Pfam" id="PF01435"/>
    </source>
</evidence>
<gene>
    <name evidence="9" type="ORF">CH338_30190</name>
</gene>
<dbReference type="Pfam" id="PF01435">
    <property type="entry name" value="Peptidase_M48"/>
    <property type="match status" value="1"/>
</dbReference>
<keyword evidence="5 6" id="KW-0482">Metalloprotease</keyword>
<evidence type="ECO:0000256" key="6">
    <source>
        <dbReference type="RuleBase" id="RU003983"/>
    </source>
</evidence>
<keyword evidence="2" id="KW-0479">Metal-binding</keyword>
<organism evidence="9 10">
    <name type="scientific">Rhodoplanes elegans</name>
    <dbReference type="NCBI Taxonomy" id="29408"/>
    <lineage>
        <taxon>Bacteria</taxon>
        <taxon>Pseudomonadati</taxon>
        <taxon>Pseudomonadota</taxon>
        <taxon>Alphaproteobacteria</taxon>
        <taxon>Hyphomicrobiales</taxon>
        <taxon>Nitrobacteraceae</taxon>
        <taxon>Rhodoplanes</taxon>
    </lineage>
</organism>
<feature type="transmembrane region" description="Helical" evidence="7">
    <location>
        <begin position="82"/>
        <end position="101"/>
    </location>
</feature>
<comment type="caution">
    <text evidence="9">The sequence shown here is derived from an EMBL/GenBank/DDBJ whole genome shotgun (WGS) entry which is preliminary data.</text>
</comment>
<keyword evidence="7" id="KW-0812">Transmembrane</keyword>
<evidence type="ECO:0000313" key="10">
    <source>
        <dbReference type="Proteomes" id="UP000248863"/>
    </source>
</evidence>
<keyword evidence="7" id="KW-1133">Transmembrane helix</keyword>
<evidence type="ECO:0000313" key="9">
    <source>
        <dbReference type="EMBL" id="RAI27294.1"/>
    </source>
</evidence>
<proteinExistence type="inferred from homology"/>
<evidence type="ECO:0000256" key="4">
    <source>
        <dbReference type="ARBA" id="ARBA00022833"/>
    </source>
</evidence>
<evidence type="ECO:0000256" key="5">
    <source>
        <dbReference type="ARBA" id="ARBA00023049"/>
    </source>
</evidence>
<comment type="similarity">
    <text evidence="6">Belongs to the peptidase M48 family.</text>
</comment>
<dbReference type="Gene3D" id="3.30.2010.10">
    <property type="entry name" value="Metalloproteases ('zincins'), catalytic domain"/>
    <property type="match status" value="1"/>
</dbReference>
<dbReference type="Proteomes" id="UP000248863">
    <property type="component" value="Unassembled WGS sequence"/>
</dbReference>
<comment type="cofactor">
    <cofactor evidence="6">
        <name>Zn(2+)</name>
        <dbReference type="ChEBI" id="CHEBI:29105"/>
    </cofactor>
    <text evidence="6">Binds 1 zinc ion per subunit.</text>
</comment>
<dbReference type="GO" id="GO:0004222">
    <property type="term" value="F:metalloendopeptidase activity"/>
    <property type="evidence" value="ECO:0007669"/>
    <property type="project" value="InterPro"/>
</dbReference>
<dbReference type="EMBL" id="NPEU01000854">
    <property type="protein sequence ID" value="RAI27294.1"/>
    <property type="molecule type" value="Genomic_DNA"/>
</dbReference>
<accession>A0A327JPK7</accession>
<protein>
    <recommendedName>
        <fullName evidence="8">Peptidase M48 domain-containing protein</fullName>
    </recommendedName>
</protein>
<dbReference type="InterPro" id="IPR051156">
    <property type="entry name" value="Mito/Outer_Membr_Metalloprot"/>
</dbReference>
<dbReference type="PANTHER" id="PTHR22726">
    <property type="entry name" value="METALLOENDOPEPTIDASE OMA1"/>
    <property type="match status" value="1"/>
</dbReference>
<evidence type="ECO:0000256" key="3">
    <source>
        <dbReference type="ARBA" id="ARBA00022801"/>
    </source>
</evidence>
<dbReference type="InterPro" id="IPR001915">
    <property type="entry name" value="Peptidase_M48"/>
</dbReference>
<keyword evidence="4 6" id="KW-0862">Zinc</keyword>
<dbReference type="GO" id="GO:0016020">
    <property type="term" value="C:membrane"/>
    <property type="evidence" value="ECO:0007669"/>
    <property type="project" value="TreeGrafter"/>
</dbReference>
<keyword evidence="3 6" id="KW-0378">Hydrolase</keyword>
<sequence length="344" mass="36147">MTLRLDPDALAILENGAETARWPWPDLRRRDAGPDVTRVGCVSAEGLARLDVADPGLAAAIVARAPAFETATGGGRRFRTKVVIGSLAVAVSLVLTTLYLLPLVAERLVPFVPVSWEERLGGIADKQVKSIFSAETCDAPAGRAALDVLTAKLVGAADVGTGQAGEGVRIAVLRSATKNAIALPGGRIYLFDGLLQMARSPDEIAGVLAHEIGHAKARDGLRSLIQAGGSSFLLGLLFGDVTGSSTVVFAARLMVDGSHSREAERAADRESARIMTSLGRPAAPMAAFLLRVTGENAGKGISLLLTHPLSEERLAALKALDRGTSEPPLLDETQWQALRGICRR</sequence>
<dbReference type="PANTHER" id="PTHR22726:SF1">
    <property type="entry name" value="METALLOENDOPEPTIDASE OMA1, MITOCHONDRIAL"/>
    <property type="match status" value="1"/>
</dbReference>
<dbReference type="CDD" id="cd07332">
    <property type="entry name" value="M48C_Oma1_like"/>
    <property type="match status" value="1"/>
</dbReference>
<dbReference type="GO" id="GO:0046872">
    <property type="term" value="F:metal ion binding"/>
    <property type="evidence" value="ECO:0007669"/>
    <property type="project" value="UniProtKB-KW"/>
</dbReference>
<evidence type="ECO:0000256" key="1">
    <source>
        <dbReference type="ARBA" id="ARBA00022670"/>
    </source>
</evidence>
<dbReference type="AlphaFoldDB" id="A0A327JPK7"/>
<keyword evidence="10" id="KW-1185">Reference proteome</keyword>
<keyword evidence="7" id="KW-0472">Membrane</keyword>
<dbReference type="GO" id="GO:0051603">
    <property type="term" value="P:proteolysis involved in protein catabolic process"/>
    <property type="evidence" value="ECO:0007669"/>
    <property type="project" value="TreeGrafter"/>
</dbReference>
<evidence type="ECO:0000256" key="2">
    <source>
        <dbReference type="ARBA" id="ARBA00022723"/>
    </source>
</evidence>
<name>A0A327JPK7_9BRAD</name>
<reference evidence="9 10" key="1">
    <citation type="submission" date="2017-07" db="EMBL/GenBank/DDBJ databases">
        <title>Draft Genome Sequences of Select Purple Nonsulfur Bacteria.</title>
        <authorList>
            <person name="Lasarre B."/>
            <person name="Mckinlay J.B."/>
        </authorList>
    </citation>
    <scope>NUCLEOTIDE SEQUENCE [LARGE SCALE GENOMIC DNA]</scope>
    <source>
        <strain evidence="9 10">DSM 11907</strain>
    </source>
</reference>
<evidence type="ECO:0000256" key="7">
    <source>
        <dbReference type="SAM" id="Phobius"/>
    </source>
</evidence>